<evidence type="ECO:0000256" key="1">
    <source>
        <dbReference type="SAM" id="Phobius"/>
    </source>
</evidence>
<keyword evidence="1" id="KW-1133">Transmembrane helix</keyword>
<dbReference type="EMBL" id="JAGGKX010000037">
    <property type="protein sequence ID" value="MBP1971778.1"/>
    <property type="molecule type" value="Genomic_DNA"/>
</dbReference>
<organism evidence="3 4">
    <name type="scientific">Virgibacillus natechei</name>
    <dbReference type="NCBI Taxonomy" id="1216297"/>
    <lineage>
        <taxon>Bacteria</taxon>
        <taxon>Bacillati</taxon>
        <taxon>Bacillota</taxon>
        <taxon>Bacilli</taxon>
        <taxon>Bacillales</taxon>
        <taxon>Bacillaceae</taxon>
        <taxon>Virgibacillus</taxon>
    </lineage>
</organism>
<sequence>MSGRVWLGLFFLVFGIGFLLHQAAIIDFGQVLSTWWPLILIIIGIVQLISRMQSSKVSGFLFLFVGLFFFVNQSFDLNLASYLFPLIFIFIGFIIIFTRVNREKTPHTNSDLNTFALFSGAEIKSQSKNFRGGSVTTVFGGAEIDLRDAVIADGATIDLTTVMGGASIMLPENVHVEVSGIPILGGWENTTRKPREDDEVVVLKLNCLTILGGAEIRN</sequence>
<name>A0ABS4ILD2_9BACI</name>
<feature type="transmembrane region" description="Helical" evidence="1">
    <location>
        <begin position="33"/>
        <end position="50"/>
    </location>
</feature>
<feature type="transmembrane region" description="Helical" evidence="1">
    <location>
        <begin position="81"/>
        <end position="100"/>
    </location>
</feature>
<dbReference type="Pfam" id="PF22570">
    <property type="entry name" value="LiaF-TM"/>
    <property type="match status" value="1"/>
</dbReference>
<dbReference type="PANTHER" id="PTHR40763">
    <property type="entry name" value="MEMBRANE PROTEIN-RELATED"/>
    <property type="match status" value="1"/>
</dbReference>
<evidence type="ECO:0000313" key="3">
    <source>
        <dbReference type="EMBL" id="MBP1971778.1"/>
    </source>
</evidence>
<feature type="transmembrane region" description="Helical" evidence="1">
    <location>
        <begin position="57"/>
        <end position="75"/>
    </location>
</feature>
<gene>
    <name evidence="3" type="ORF">J2Z83_003933</name>
</gene>
<dbReference type="InterPro" id="IPR054331">
    <property type="entry name" value="LiaF_TM"/>
</dbReference>
<protein>
    <submittedName>
        <fullName evidence="3">Membrane protein</fullName>
    </submittedName>
</protein>
<evidence type="ECO:0000313" key="4">
    <source>
        <dbReference type="Proteomes" id="UP001519345"/>
    </source>
</evidence>
<feature type="domain" description="LiaF transmembrane" evidence="2">
    <location>
        <begin position="6"/>
        <end position="101"/>
    </location>
</feature>
<evidence type="ECO:0000259" key="2">
    <source>
        <dbReference type="Pfam" id="PF22570"/>
    </source>
</evidence>
<comment type="caution">
    <text evidence="3">The sequence shown here is derived from an EMBL/GenBank/DDBJ whole genome shotgun (WGS) entry which is preliminary data.</text>
</comment>
<keyword evidence="4" id="KW-1185">Reference proteome</keyword>
<keyword evidence="1" id="KW-0472">Membrane</keyword>
<accession>A0ABS4ILD2</accession>
<proteinExistence type="predicted"/>
<dbReference type="Proteomes" id="UP001519345">
    <property type="component" value="Unassembled WGS sequence"/>
</dbReference>
<keyword evidence="1" id="KW-0812">Transmembrane</keyword>
<dbReference type="PANTHER" id="PTHR40763:SF5">
    <property type="entry name" value="MEMBRANE PROTEIN"/>
    <property type="match status" value="1"/>
</dbReference>
<dbReference type="RefSeq" id="WP_209464780.1">
    <property type="nucleotide sequence ID" value="NZ_CP110224.1"/>
</dbReference>
<reference evidence="3 4" key="1">
    <citation type="submission" date="2021-03" db="EMBL/GenBank/DDBJ databases">
        <title>Genomic Encyclopedia of Type Strains, Phase IV (KMG-IV): sequencing the most valuable type-strain genomes for metagenomic binning, comparative biology and taxonomic classification.</title>
        <authorList>
            <person name="Goeker M."/>
        </authorList>
    </citation>
    <scope>NUCLEOTIDE SEQUENCE [LARGE SCALE GENOMIC DNA]</scope>
    <source>
        <strain evidence="3 4">DSM 25609</strain>
    </source>
</reference>